<feature type="transmembrane region" description="Helical" evidence="7">
    <location>
        <begin position="78"/>
        <end position="96"/>
    </location>
</feature>
<evidence type="ECO:0000313" key="9">
    <source>
        <dbReference type="EMBL" id="SFJ63260.1"/>
    </source>
</evidence>
<evidence type="ECO:0000256" key="6">
    <source>
        <dbReference type="ARBA" id="ARBA00023136"/>
    </source>
</evidence>
<feature type="transmembrane region" description="Helical" evidence="7">
    <location>
        <begin position="46"/>
        <end position="66"/>
    </location>
</feature>
<keyword evidence="4 7" id="KW-0812">Transmembrane</keyword>
<feature type="transmembrane region" description="Helical" evidence="7">
    <location>
        <begin position="12"/>
        <end position="40"/>
    </location>
</feature>
<dbReference type="CDD" id="cd06173">
    <property type="entry name" value="MFS_MefA_like"/>
    <property type="match status" value="1"/>
</dbReference>
<dbReference type="InterPro" id="IPR020846">
    <property type="entry name" value="MFS_dom"/>
</dbReference>
<feature type="transmembrane region" description="Helical" evidence="7">
    <location>
        <begin position="355"/>
        <end position="374"/>
    </location>
</feature>
<sequence length="419" mass="46062">MSGKSIWQNRIFVRLFSAYTISIIGEFMDFFAISVIVAYHWKTSPLLIGLIPVAFALPGILFSSWAGVFADRKDKRRILIAVDLLVALLTIGIVFVPNIYILYPAILIRATCSVFFMPAQIALTRRVVSDEQLVQATSLNGMVGEIGKIIGPLIGGALITILPPQGLLIIKAGMSLLAAFILFSIGKIKEDAIEDLKSEEKKQSFWQSWKEGWNIVLFSRLLFVTILYGFLVMTVIQLIESQFSVLFRELFPQDPGLMGWTIATIGAGGVVITLWMQKMQHLRYGWALGGGITFMGIGIMGVAMILSSPSIILVLLSAFVVGIGVGIFFVSYNVILQKESAPEVVGRVFGIQNSLVRLSYIVSPLLGGSLVQWIGVVKVYFFVGVLLFAIGCLAIGLRNIIWNQSDKPIVSHQKNIANK</sequence>
<dbReference type="PROSITE" id="PS50850">
    <property type="entry name" value="MFS"/>
    <property type="match status" value="1"/>
</dbReference>
<proteinExistence type="predicted"/>
<dbReference type="SUPFAM" id="SSF103473">
    <property type="entry name" value="MFS general substrate transporter"/>
    <property type="match status" value="1"/>
</dbReference>
<evidence type="ECO:0000256" key="3">
    <source>
        <dbReference type="ARBA" id="ARBA00022475"/>
    </source>
</evidence>
<dbReference type="Pfam" id="PF07690">
    <property type="entry name" value="MFS_1"/>
    <property type="match status" value="1"/>
</dbReference>
<evidence type="ECO:0000256" key="5">
    <source>
        <dbReference type="ARBA" id="ARBA00022989"/>
    </source>
</evidence>
<gene>
    <name evidence="9" type="ORF">SAMN05421852_11495</name>
</gene>
<evidence type="ECO:0000313" key="10">
    <source>
        <dbReference type="Proteomes" id="UP000199545"/>
    </source>
</evidence>
<keyword evidence="10" id="KW-1185">Reference proteome</keyword>
<accession>A0A1I3SXV8</accession>
<name>A0A1I3SXV8_9BACL</name>
<dbReference type="InterPro" id="IPR036259">
    <property type="entry name" value="MFS_trans_sf"/>
</dbReference>
<dbReference type="PANTHER" id="PTHR43266">
    <property type="entry name" value="MACROLIDE-EFFLUX PROTEIN"/>
    <property type="match status" value="1"/>
</dbReference>
<feature type="transmembrane region" description="Helical" evidence="7">
    <location>
        <begin position="217"/>
        <end position="239"/>
    </location>
</feature>
<dbReference type="GO" id="GO:0005886">
    <property type="term" value="C:plasma membrane"/>
    <property type="evidence" value="ECO:0007669"/>
    <property type="project" value="UniProtKB-SubCell"/>
</dbReference>
<protein>
    <submittedName>
        <fullName evidence="9">Predicted arabinose efflux permease, MFS family</fullName>
    </submittedName>
</protein>
<feature type="transmembrane region" description="Helical" evidence="7">
    <location>
        <begin position="143"/>
        <end position="162"/>
    </location>
</feature>
<feature type="domain" description="Major facilitator superfamily (MFS) profile" evidence="8">
    <location>
        <begin position="310"/>
        <end position="419"/>
    </location>
</feature>
<comment type="subcellular location">
    <subcellularLocation>
        <location evidence="1">Cell membrane</location>
        <topology evidence="1">Multi-pass membrane protein</topology>
    </subcellularLocation>
</comment>
<dbReference type="RefSeq" id="WP_093230962.1">
    <property type="nucleotide sequence ID" value="NZ_FORR01000014.1"/>
</dbReference>
<dbReference type="OrthoDB" id="9775268at2"/>
<feature type="transmembrane region" description="Helical" evidence="7">
    <location>
        <begin position="311"/>
        <end position="335"/>
    </location>
</feature>
<feature type="transmembrane region" description="Helical" evidence="7">
    <location>
        <begin position="259"/>
        <end position="277"/>
    </location>
</feature>
<dbReference type="EMBL" id="FORR01000014">
    <property type="protein sequence ID" value="SFJ63260.1"/>
    <property type="molecule type" value="Genomic_DNA"/>
</dbReference>
<dbReference type="InterPro" id="IPR011701">
    <property type="entry name" value="MFS"/>
</dbReference>
<feature type="transmembrane region" description="Helical" evidence="7">
    <location>
        <begin position="168"/>
        <end position="188"/>
    </location>
</feature>
<keyword evidence="5 7" id="KW-1133">Transmembrane helix</keyword>
<keyword evidence="3" id="KW-1003">Cell membrane</keyword>
<reference evidence="9 10" key="1">
    <citation type="submission" date="2016-10" db="EMBL/GenBank/DDBJ databases">
        <authorList>
            <person name="de Groot N.N."/>
        </authorList>
    </citation>
    <scope>NUCLEOTIDE SEQUENCE [LARGE SCALE GENOMIC DNA]</scope>
    <source>
        <strain evidence="9 10">DSM 44778</strain>
    </source>
</reference>
<organism evidence="9 10">
    <name type="scientific">Thermoflavimicrobium dichotomicum</name>
    <dbReference type="NCBI Taxonomy" id="46223"/>
    <lineage>
        <taxon>Bacteria</taxon>
        <taxon>Bacillati</taxon>
        <taxon>Bacillota</taxon>
        <taxon>Bacilli</taxon>
        <taxon>Bacillales</taxon>
        <taxon>Thermoactinomycetaceae</taxon>
        <taxon>Thermoflavimicrobium</taxon>
    </lineage>
</organism>
<evidence type="ECO:0000256" key="2">
    <source>
        <dbReference type="ARBA" id="ARBA00022448"/>
    </source>
</evidence>
<keyword evidence="6 7" id="KW-0472">Membrane</keyword>
<dbReference type="Gene3D" id="1.20.1250.20">
    <property type="entry name" value="MFS general substrate transporter like domains"/>
    <property type="match status" value="1"/>
</dbReference>
<dbReference type="PANTHER" id="PTHR43266:SF2">
    <property type="entry name" value="MAJOR FACILITATOR SUPERFAMILY (MFS) PROFILE DOMAIN-CONTAINING PROTEIN"/>
    <property type="match status" value="1"/>
</dbReference>
<feature type="transmembrane region" description="Helical" evidence="7">
    <location>
        <begin position="380"/>
        <end position="401"/>
    </location>
</feature>
<evidence type="ECO:0000256" key="4">
    <source>
        <dbReference type="ARBA" id="ARBA00022692"/>
    </source>
</evidence>
<keyword evidence="2" id="KW-0813">Transport</keyword>
<dbReference type="GO" id="GO:0022857">
    <property type="term" value="F:transmembrane transporter activity"/>
    <property type="evidence" value="ECO:0007669"/>
    <property type="project" value="InterPro"/>
</dbReference>
<evidence type="ECO:0000259" key="8">
    <source>
        <dbReference type="PROSITE" id="PS50850"/>
    </source>
</evidence>
<evidence type="ECO:0000256" key="1">
    <source>
        <dbReference type="ARBA" id="ARBA00004651"/>
    </source>
</evidence>
<dbReference type="Proteomes" id="UP000199545">
    <property type="component" value="Unassembled WGS sequence"/>
</dbReference>
<dbReference type="STRING" id="46223.SAMN05421852_11495"/>
<dbReference type="AlphaFoldDB" id="A0A1I3SXV8"/>
<feature type="transmembrane region" description="Helical" evidence="7">
    <location>
        <begin position="284"/>
        <end position="305"/>
    </location>
</feature>
<feature type="transmembrane region" description="Helical" evidence="7">
    <location>
        <begin position="102"/>
        <end position="123"/>
    </location>
</feature>
<evidence type="ECO:0000256" key="7">
    <source>
        <dbReference type="SAM" id="Phobius"/>
    </source>
</evidence>